<feature type="domain" description="Protein CotJB" evidence="1">
    <location>
        <begin position="13"/>
        <end position="88"/>
    </location>
</feature>
<evidence type="ECO:0000313" key="2">
    <source>
        <dbReference type="EMBL" id="EES92035.1"/>
    </source>
</evidence>
<accession>A0A9P2LM03</accession>
<dbReference type="Proteomes" id="UP000006160">
    <property type="component" value="Unassembled WGS sequence"/>
</dbReference>
<dbReference type="AlphaFoldDB" id="A0A9P2LM03"/>
<reference evidence="2 3" key="1">
    <citation type="submission" date="2009-10" db="EMBL/GenBank/DDBJ databases">
        <authorList>
            <person name="Shrivastava S."/>
            <person name="Brinkac L.B."/>
            <person name="Brown J.L."/>
            <person name="Bruce D.B."/>
            <person name="Detter C."/>
            <person name="Green L.D."/>
            <person name="Munk C.A."/>
            <person name="Rogers Y.C."/>
            <person name="Tapia R."/>
            <person name="Saunders E.S."/>
            <person name="Sims D.R."/>
            <person name="Smith L.A."/>
            <person name="Smith T.J."/>
            <person name="Sutton G."/>
            <person name="Brettin T."/>
        </authorList>
    </citation>
    <scope>NUCLEOTIDE SEQUENCE [LARGE SCALE GENOMIC DNA]</scope>
    <source>
        <strain evidence="3">D str. 1873</strain>
    </source>
</reference>
<sequence length="91" mass="10797">MDKMLYNYKSRNDLLKKITEVEFAAVDLNLYLDNHPEDSIALERFNEISRDAAKLRKAYEMSFGPLLNFGYSQSNSPWAWTDDTWPWELEE</sequence>
<dbReference type="EMBL" id="ACSJ01000006">
    <property type="protein sequence ID" value="EES92035.1"/>
    <property type="molecule type" value="Genomic_DNA"/>
</dbReference>
<dbReference type="InterPro" id="IPR024207">
    <property type="entry name" value="CotJB_dom"/>
</dbReference>
<comment type="caution">
    <text evidence="2">The sequence shown here is derived from an EMBL/GenBank/DDBJ whole genome shotgun (WGS) entry which is preliminary data.</text>
</comment>
<organism evidence="2 3">
    <name type="scientific">Clostridium botulinum D str. 1873</name>
    <dbReference type="NCBI Taxonomy" id="592027"/>
    <lineage>
        <taxon>Bacteria</taxon>
        <taxon>Bacillati</taxon>
        <taxon>Bacillota</taxon>
        <taxon>Clostridia</taxon>
        <taxon>Eubacteriales</taxon>
        <taxon>Clostridiaceae</taxon>
        <taxon>Clostridium</taxon>
    </lineage>
</organism>
<dbReference type="Pfam" id="PF12652">
    <property type="entry name" value="CotJB"/>
    <property type="match status" value="1"/>
</dbReference>
<dbReference type="PIRSF" id="PIRSF010606">
    <property type="entry name" value="Spore_coat_CotJB"/>
    <property type="match status" value="1"/>
</dbReference>
<dbReference type="InterPro" id="IPR016571">
    <property type="entry name" value="Spore_coat_assembly_CotJB"/>
</dbReference>
<evidence type="ECO:0000313" key="3">
    <source>
        <dbReference type="Proteomes" id="UP000006160"/>
    </source>
</evidence>
<proteinExistence type="predicted"/>
<protein>
    <submittedName>
        <fullName evidence="2">Protein cotJB</fullName>
    </submittedName>
</protein>
<gene>
    <name evidence="2" type="ORF">CLG_B2075</name>
</gene>
<name>A0A9P2LM03_CLOBO</name>
<dbReference type="RefSeq" id="WP_003374982.1">
    <property type="nucleotide sequence ID" value="NZ_ACSJ01000006.1"/>
</dbReference>
<evidence type="ECO:0000259" key="1">
    <source>
        <dbReference type="Pfam" id="PF12652"/>
    </source>
</evidence>